<dbReference type="Pfam" id="PF22725">
    <property type="entry name" value="GFO_IDH_MocA_C3"/>
    <property type="match status" value="1"/>
</dbReference>
<reference evidence="3" key="1">
    <citation type="submission" date="2018-05" db="EMBL/GenBank/DDBJ databases">
        <authorList>
            <person name="Lanie J.A."/>
            <person name="Ng W.-L."/>
            <person name="Kazmierczak K.M."/>
            <person name="Andrzejewski T.M."/>
            <person name="Davidsen T.M."/>
            <person name="Wayne K.J."/>
            <person name="Tettelin H."/>
            <person name="Glass J.I."/>
            <person name="Rusch D."/>
            <person name="Podicherti R."/>
            <person name="Tsui H.-C.T."/>
            <person name="Winkler M.E."/>
        </authorList>
    </citation>
    <scope>NUCLEOTIDE SEQUENCE</scope>
</reference>
<dbReference type="Gene3D" id="3.40.50.720">
    <property type="entry name" value="NAD(P)-binding Rossmann-like Domain"/>
    <property type="match status" value="1"/>
</dbReference>
<name>A0A382ZU92_9ZZZZ</name>
<dbReference type="AlphaFoldDB" id="A0A382ZU92"/>
<dbReference type="EMBL" id="UINC01186663">
    <property type="protein sequence ID" value="SVD98983.1"/>
    <property type="molecule type" value="Genomic_DNA"/>
</dbReference>
<dbReference type="InterPro" id="IPR036291">
    <property type="entry name" value="NAD(P)-bd_dom_sf"/>
</dbReference>
<evidence type="ECO:0000313" key="3">
    <source>
        <dbReference type="EMBL" id="SVD98983.1"/>
    </source>
</evidence>
<evidence type="ECO:0000259" key="1">
    <source>
        <dbReference type="Pfam" id="PF01408"/>
    </source>
</evidence>
<evidence type="ECO:0000259" key="2">
    <source>
        <dbReference type="Pfam" id="PF22725"/>
    </source>
</evidence>
<feature type="domain" description="Gfo/Idh/MocA-like oxidoreductase N-terminal" evidence="1">
    <location>
        <begin position="4"/>
        <end position="123"/>
    </location>
</feature>
<dbReference type="PANTHER" id="PTHR42840">
    <property type="entry name" value="NAD(P)-BINDING ROSSMANN-FOLD SUPERFAMILY PROTEIN-RELATED"/>
    <property type="match status" value="1"/>
</dbReference>
<dbReference type="Pfam" id="PF01408">
    <property type="entry name" value="GFO_IDH_MocA"/>
    <property type="match status" value="1"/>
</dbReference>
<evidence type="ECO:0008006" key="4">
    <source>
        <dbReference type="Google" id="ProtNLM"/>
    </source>
</evidence>
<dbReference type="InterPro" id="IPR055170">
    <property type="entry name" value="GFO_IDH_MocA-like_dom"/>
</dbReference>
<dbReference type="PANTHER" id="PTHR42840:SF4">
    <property type="entry name" value="GFO_IDH_MOCA FAMILY OXIDOREDUCTASE"/>
    <property type="match status" value="1"/>
</dbReference>
<dbReference type="GO" id="GO:0000166">
    <property type="term" value="F:nucleotide binding"/>
    <property type="evidence" value="ECO:0007669"/>
    <property type="project" value="InterPro"/>
</dbReference>
<protein>
    <recommendedName>
        <fullName evidence="4">Gfo/Idh/MocA-like oxidoreductase N-terminal domain-containing protein</fullName>
    </recommendedName>
</protein>
<sequence>MSLRVGMIGSTGHIKYVMDGLPGLEDVELVAAAKAIPEDDLKSVRNHEAFTDQTRFYEDWRAMLGEEKLDIVSVCRPYPMNAEASIAALEQNIHVVSEKPVATSLDSLAKLEEAVQNSKARMTAMFGMRYNPAFQATKKAVEAGMIGTPALATGQKSYKFGKRPEFFRNRETYGGSILWVAVHAIDYVRWAAGVEYTQVAALQSNLTKPDYPGCEDNGGV</sequence>
<dbReference type="SUPFAM" id="SSF51735">
    <property type="entry name" value="NAD(P)-binding Rossmann-fold domains"/>
    <property type="match status" value="1"/>
</dbReference>
<proteinExistence type="predicted"/>
<feature type="non-terminal residue" evidence="3">
    <location>
        <position position="220"/>
    </location>
</feature>
<organism evidence="3">
    <name type="scientific">marine metagenome</name>
    <dbReference type="NCBI Taxonomy" id="408172"/>
    <lineage>
        <taxon>unclassified sequences</taxon>
        <taxon>metagenomes</taxon>
        <taxon>ecological metagenomes</taxon>
    </lineage>
</organism>
<dbReference type="InterPro" id="IPR000683">
    <property type="entry name" value="Gfo/Idh/MocA-like_OxRdtase_N"/>
</dbReference>
<dbReference type="Gene3D" id="3.30.360.10">
    <property type="entry name" value="Dihydrodipicolinate Reductase, domain 2"/>
    <property type="match status" value="1"/>
</dbReference>
<gene>
    <name evidence="3" type="ORF">METZ01_LOCUS451837</name>
</gene>
<dbReference type="SUPFAM" id="SSF55347">
    <property type="entry name" value="Glyceraldehyde-3-phosphate dehydrogenase-like, C-terminal domain"/>
    <property type="match status" value="1"/>
</dbReference>
<accession>A0A382ZU92</accession>
<feature type="domain" description="GFO/IDH/MocA-like oxidoreductase" evidence="2">
    <location>
        <begin position="134"/>
        <end position="217"/>
    </location>
</feature>